<evidence type="ECO:0000256" key="2">
    <source>
        <dbReference type="ARBA" id="ARBA00010790"/>
    </source>
</evidence>
<keyword evidence="3" id="KW-0285">Flavoprotein</keyword>
<evidence type="ECO:0000256" key="6">
    <source>
        <dbReference type="SAM" id="MobiDB-lite"/>
    </source>
</evidence>
<evidence type="ECO:0000256" key="1">
    <source>
        <dbReference type="ARBA" id="ARBA00001974"/>
    </source>
</evidence>
<feature type="compositionally biased region" description="Polar residues" evidence="6">
    <location>
        <begin position="77"/>
        <end position="92"/>
    </location>
</feature>
<keyword evidence="10" id="KW-1185">Reference proteome</keyword>
<feature type="region of interest" description="Disordered" evidence="6">
    <location>
        <begin position="77"/>
        <end position="103"/>
    </location>
</feature>
<comment type="cofactor">
    <cofactor evidence="1">
        <name>FAD</name>
        <dbReference type="ChEBI" id="CHEBI:57692"/>
    </cofactor>
</comment>
<name>A0A939JVL8_9HYPH</name>
<reference evidence="9" key="1">
    <citation type="submission" date="2021-03" db="EMBL/GenBank/DDBJ databases">
        <title>Whole genome sequence of Jiella sp. CQZ9-1.</title>
        <authorList>
            <person name="Tuo L."/>
        </authorList>
    </citation>
    <scope>NUCLEOTIDE SEQUENCE</scope>
    <source>
        <strain evidence="9">CQZ9-1</strain>
    </source>
</reference>
<dbReference type="GO" id="GO:0016614">
    <property type="term" value="F:oxidoreductase activity, acting on CH-OH group of donors"/>
    <property type="evidence" value="ECO:0007669"/>
    <property type="project" value="InterPro"/>
</dbReference>
<evidence type="ECO:0000259" key="8">
    <source>
        <dbReference type="Pfam" id="PF05199"/>
    </source>
</evidence>
<dbReference type="InterPro" id="IPR007867">
    <property type="entry name" value="GMC_OxRtase_C"/>
</dbReference>
<evidence type="ECO:0000256" key="5">
    <source>
        <dbReference type="ARBA" id="ARBA00023002"/>
    </source>
</evidence>
<evidence type="ECO:0000256" key="3">
    <source>
        <dbReference type="ARBA" id="ARBA00022630"/>
    </source>
</evidence>
<dbReference type="RefSeq" id="WP_207256855.1">
    <property type="nucleotide sequence ID" value="NZ_JAFMPP010000003.1"/>
</dbReference>
<dbReference type="AlphaFoldDB" id="A0A939JVL8"/>
<dbReference type="SUPFAM" id="SSF51905">
    <property type="entry name" value="FAD/NAD(P)-binding domain"/>
    <property type="match status" value="1"/>
</dbReference>
<accession>A0A939JVL8</accession>
<dbReference type="InterPro" id="IPR000172">
    <property type="entry name" value="GMC_OxRdtase_N"/>
</dbReference>
<dbReference type="Gene3D" id="3.50.50.60">
    <property type="entry name" value="FAD/NAD(P)-binding domain"/>
    <property type="match status" value="2"/>
</dbReference>
<keyword evidence="5" id="KW-0560">Oxidoreductase</keyword>
<keyword evidence="4" id="KW-0274">FAD</keyword>
<evidence type="ECO:0000259" key="7">
    <source>
        <dbReference type="Pfam" id="PF00732"/>
    </source>
</evidence>
<dbReference type="PANTHER" id="PTHR42784:SF1">
    <property type="entry name" value="PYRANOSE 2-OXIDASE"/>
    <property type="match status" value="1"/>
</dbReference>
<dbReference type="PANTHER" id="PTHR42784">
    <property type="entry name" value="PYRANOSE 2-OXIDASE"/>
    <property type="match status" value="1"/>
</dbReference>
<dbReference type="Proteomes" id="UP000664122">
    <property type="component" value="Unassembled WGS sequence"/>
</dbReference>
<gene>
    <name evidence="9" type="ORF">J1C48_05935</name>
</gene>
<feature type="domain" description="Glucose-methanol-choline oxidoreductase C-terminal" evidence="8">
    <location>
        <begin position="480"/>
        <end position="610"/>
    </location>
</feature>
<dbReference type="Pfam" id="PF00732">
    <property type="entry name" value="GMC_oxred_N"/>
    <property type="match status" value="1"/>
</dbReference>
<evidence type="ECO:0000313" key="10">
    <source>
        <dbReference type="Proteomes" id="UP000664122"/>
    </source>
</evidence>
<sequence>MLFPLRSSQNADARAIAASHDFDVIIVGTGISGAIIAKETAAAGKRVLILEAGSGANRSLAGYDDLLTTFYAAPGKDNQSPFPANPNANMPRSPQLRKLQPGETDSDTYIVQSGPYVSDTTYTRIFGGTTMHWEAKTPRMLPSDFKTRTCFGQGLDWPLSFDDIEGDYVLAEREIGVSANVEDQQYLGQTFSGGYVFPMHGLPLSYLDQKVNDGIEGTSVELDNQTYPLKVRPYPQGRNAIPNAAYDGGQGYRPVGAVDTHMVEEGGRCQGNTNCVPLCPVQARYHSGKTLAAACKATGDDGEPQVTLIAHAVASKVNIDPDSGKVSSLEVKIYDDRESSAYQTVTVKGAVYVLAAGAIETARLMLASGLQSTSGLVGRNLMDHAYLLNWALMPQICGTMRGTTCTGGIVDLRDGPFRQKQAAFAIDIHNDGWGWATGSPTSDLLDLVDAGNLYGADLRRGVIDRVSRQLLLAFMIEVMPVDSNRITVDPKYTDPLGNMRPILSFTVPDYTMRGAAYARQFARTIFQRLGAQDRTTYDPDDFGYVAYEGQGYAIRGGNHLAGTHIMGTTRSNSVVDKDQRSWDHDNLYLVGGGSMPSIGTANVTLTLAALCFRSSRQILKYLH</sequence>
<dbReference type="GO" id="GO:0050660">
    <property type="term" value="F:flavin adenine dinucleotide binding"/>
    <property type="evidence" value="ECO:0007669"/>
    <property type="project" value="InterPro"/>
</dbReference>
<evidence type="ECO:0000313" key="9">
    <source>
        <dbReference type="EMBL" id="MBO0662107.1"/>
    </source>
</evidence>
<comment type="similarity">
    <text evidence="2">Belongs to the GMC oxidoreductase family.</text>
</comment>
<dbReference type="EMBL" id="JAFMPP010000003">
    <property type="protein sequence ID" value="MBO0662107.1"/>
    <property type="molecule type" value="Genomic_DNA"/>
</dbReference>
<protein>
    <submittedName>
        <fullName evidence="9">GMC family oxidoreductase</fullName>
    </submittedName>
</protein>
<dbReference type="Pfam" id="PF05199">
    <property type="entry name" value="GMC_oxred_C"/>
    <property type="match status" value="1"/>
</dbReference>
<organism evidence="9 10">
    <name type="scientific">Jiella flava</name>
    <dbReference type="NCBI Taxonomy" id="2816857"/>
    <lineage>
        <taxon>Bacteria</taxon>
        <taxon>Pseudomonadati</taxon>
        <taxon>Pseudomonadota</taxon>
        <taxon>Alphaproteobacteria</taxon>
        <taxon>Hyphomicrobiales</taxon>
        <taxon>Aurantimonadaceae</taxon>
        <taxon>Jiella</taxon>
    </lineage>
</organism>
<comment type="caution">
    <text evidence="9">The sequence shown here is derived from an EMBL/GenBank/DDBJ whole genome shotgun (WGS) entry which is preliminary data.</text>
</comment>
<evidence type="ECO:0000256" key="4">
    <source>
        <dbReference type="ARBA" id="ARBA00022827"/>
    </source>
</evidence>
<feature type="domain" description="Glucose-methanol-choline oxidoreductase N-terminal" evidence="7">
    <location>
        <begin position="270"/>
        <end position="385"/>
    </location>
</feature>
<dbReference type="InterPro" id="IPR051473">
    <property type="entry name" value="P2Ox-like"/>
</dbReference>
<dbReference type="InterPro" id="IPR036188">
    <property type="entry name" value="FAD/NAD-bd_sf"/>
</dbReference>
<proteinExistence type="inferred from homology"/>